<dbReference type="GO" id="GO:0004857">
    <property type="term" value="F:enzyme inhibitor activity"/>
    <property type="evidence" value="ECO:0007669"/>
    <property type="project" value="TreeGrafter"/>
</dbReference>
<name>A0A813PCP4_9BILA</name>
<dbReference type="Gene3D" id="1.25.40.20">
    <property type="entry name" value="Ankyrin repeat-containing domain"/>
    <property type="match status" value="1"/>
</dbReference>
<comment type="caution">
    <text evidence="5">The sequence shown here is derived from an EMBL/GenBank/DDBJ whole genome shotgun (WGS) entry which is preliminary data.</text>
</comment>
<proteinExistence type="inferred from homology"/>
<dbReference type="SUPFAM" id="SSF48403">
    <property type="entry name" value="Ankyrin repeat"/>
    <property type="match status" value="1"/>
</dbReference>
<keyword evidence="1" id="KW-0217">Developmental protein</keyword>
<evidence type="ECO:0000256" key="1">
    <source>
        <dbReference type="ARBA" id="ARBA00022473"/>
    </source>
</evidence>
<sequence>MQRPLSSKTKIEKKLVSKVRFPDQVVLLESIKDSDVENVKSLLRRRSACIDMTLINNSGLTAFHHAVLENSIDLVKLMIENNAEINCVDEDHWTPLHTAASLGYHEISRLLLQNGADWKALTWENQTPFDLIDSNDIELKNLYLKYMTEPEIPKNLQKSKTNQKISVCQKK</sequence>
<dbReference type="InterPro" id="IPR051226">
    <property type="entry name" value="PP1_Regulatory_Subunit"/>
</dbReference>
<comment type="similarity">
    <text evidence="3">Belongs to the NRARP family.</text>
</comment>
<dbReference type="PROSITE" id="PS50088">
    <property type="entry name" value="ANK_REPEAT"/>
    <property type="match status" value="2"/>
</dbReference>
<dbReference type="InterPro" id="IPR002110">
    <property type="entry name" value="Ankyrin_rpt"/>
</dbReference>
<gene>
    <name evidence="5" type="ORF">OXX778_LOCUS3942</name>
</gene>
<reference evidence="5" key="1">
    <citation type="submission" date="2021-02" db="EMBL/GenBank/DDBJ databases">
        <authorList>
            <person name="Nowell W R."/>
        </authorList>
    </citation>
    <scope>NUCLEOTIDE SEQUENCE</scope>
    <source>
        <strain evidence="5">Ploen Becks lab</strain>
    </source>
</reference>
<dbReference type="PANTHER" id="PTHR24179:SF21">
    <property type="entry name" value="MYOSIN BINDING SUBUNIT, ISOFORM O"/>
    <property type="match status" value="1"/>
</dbReference>
<dbReference type="GO" id="GO:0019208">
    <property type="term" value="F:phosphatase regulator activity"/>
    <property type="evidence" value="ECO:0007669"/>
    <property type="project" value="TreeGrafter"/>
</dbReference>
<dbReference type="Proteomes" id="UP000663879">
    <property type="component" value="Unassembled WGS sequence"/>
</dbReference>
<dbReference type="GO" id="GO:0005737">
    <property type="term" value="C:cytoplasm"/>
    <property type="evidence" value="ECO:0007669"/>
    <property type="project" value="TreeGrafter"/>
</dbReference>
<dbReference type="SMART" id="SM00248">
    <property type="entry name" value="ANK"/>
    <property type="match status" value="2"/>
</dbReference>
<evidence type="ECO:0000256" key="2">
    <source>
        <dbReference type="ARBA" id="ARBA00022737"/>
    </source>
</evidence>
<keyword evidence="2" id="KW-0677">Repeat</keyword>
<evidence type="ECO:0000256" key="4">
    <source>
        <dbReference type="PROSITE-ProRule" id="PRU00023"/>
    </source>
</evidence>
<keyword evidence="4" id="KW-0040">ANK repeat</keyword>
<evidence type="ECO:0000313" key="6">
    <source>
        <dbReference type="Proteomes" id="UP000663879"/>
    </source>
</evidence>
<organism evidence="5 6">
    <name type="scientific">Brachionus calyciflorus</name>
    <dbReference type="NCBI Taxonomy" id="104777"/>
    <lineage>
        <taxon>Eukaryota</taxon>
        <taxon>Metazoa</taxon>
        <taxon>Spiralia</taxon>
        <taxon>Gnathifera</taxon>
        <taxon>Rotifera</taxon>
        <taxon>Eurotatoria</taxon>
        <taxon>Monogononta</taxon>
        <taxon>Pseudotrocha</taxon>
        <taxon>Ploima</taxon>
        <taxon>Brachionidae</taxon>
        <taxon>Brachionus</taxon>
    </lineage>
</organism>
<dbReference type="PANTHER" id="PTHR24179">
    <property type="entry name" value="PROTEIN PHOSPHATASE 1 REGULATORY SUBUNIT 12"/>
    <property type="match status" value="1"/>
</dbReference>
<dbReference type="Pfam" id="PF12796">
    <property type="entry name" value="Ank_2"/>
    <property type="match status" value="1"/>
</dbReference>
<protein>
    <submittedName>
        <fullName evidence="5">Uncharacterized protein</fullName>
    </submittedName>
</protein>
<feature type="repeat" description="ANK" evidence="4">
    <location>
        <begin position="58"/>
        <end position="90"/>
    </location>
</feature>
<dbReference type="AlphaFoldDB" id="A0A813PCP4"/>
<feature type="repeat" description="ANK" evidence="4">
    <location>
        <begin position="91"/>
        <end position="117"/>
    </location>
</feature>
<dbReference type="EMBL" id="CAJNOC010000370">
    <property type="protein sequence ID" value="CAF0751510.1"/>
    <property type="molecule type" value="Genomic_DNA"/>
</dbReference>
<evidence type="ECO:0000313" key="5">
    <source>
        <dbReference type="EMBL" id="CAF0751510.1"/>
    </source>
</evidence>
<accession>A0A813PCP4</accession>
<dbReference type="InterPro" id="IPR036770">
    <property type="entry name" value="Ankyrin_rpt-contain_sf"/>
</dbReference>
<dbReference type="OrthoDB" id="19014at2759"/>
<evidence type="ECO:0000256" key="3">
    <source>
        <dbReference type="ARBA" id="ARBA00038386"/>
    </source>
</evidence>
<dbReference type="PROSITE" id="PS50297">
    <property type="entry name" value="ANK_REP_REGION"/>
    <property type="match status" value="2"/>
</dbReference>
<keyword evidence="6" id="KW-1185">Reference proteome</keyword>